<keyword evidence="2" id="KW-1185">Reference proteome</keyword>
<dbReference type="Proteomes" id="UP000095705">
    <property type="component" value="Unassembled WGS sequence"/>
</dbReference>
<comment type="caution">
    <text evidence="1">The sequence shown here is derived from an EMBL/GenBank/DDBJ whole genome shotgun (WGS) entry which is preliminary data.</text>
</comment>
<reference evidence="1 2" key="1">
    <citation type="submission" date="2016-08" db="EMBL/GenBank/DDBJ databases">
        <title>The complete genome of Streptomyces subrutilus 10-1-1.</title>
        <authorList>
            <person name="Chen X."/>
        </authorList>
    </citation>
    <scope>NUCLEOTIDE SEQUENCE [LARGE SCALE GENOMIC DNA]</scope>
    <source>
        <strain evidence="1 2">10-1-1</strain>
    </source>
</reference>
<gene>
    <name evidence="1" type="ORF">BGK67_00635</name>
</gene>
<organism evidence="1 2">
    <name type="scientific">Streptomyces subrutilus</name>
    <dbReference type="NCBI Taxonomy" id="36818"/>
    <lineage>
        <taxon>Bacteria</taxon>
        <taxon>Bacillati</taxon>
        <taxon>Actinomycetota</taxon>
        <taxon>Actinomycetes</taxon>
        <taxon>Kitasatosporales</taxon>
        <taxon>Streptomycetaceae</taxon>
        <taxon>Streptomyces</taxon>
    </lineage>
</organism>
<evidence type="ECO:0000313" key="1">
    <source>
        <dbReference type="EMBL" id="OEJ30076.1"/>
    </source>
</evidence>
<accession>A0A1E5PKI1</accession>
<name>A0A1E5PKI1_9ACTN</name>
<protein>
    <submittedName>
        <fullName evidence="1">Uncharacterized protein</fullName>
    </submittedName>
</protein>
<proteinExistence type="predicted"/>
<sequence>MRAVFCSEALAFVVCRYVRWGEAILWTWSAVATFSTPSTRSTSPRRSFEDPAGFVSRFPAISSTPSTRATSRIGLP</sequence>
<dbReference type="EMBL" id="MEHK01000001">
    <property type="protein sequence ID" value="OEJ30076.1"/>
    <property type="molecule type" value="Genomic_DNA"/>
</dbReference>
<evidence type="ECO:0000313" key="2">
    <source>
        <dbReference type="Proteomes" id="UP000095705"/>
    </source>
</evidence>
<dbReference type="AlphaFoldDB" id="A0A1E5PKI1"/>